<dbReference type="AlphaFoldDB" id="A0A2M9G3W6"/>
<reference evidence="7 8" key="1">
    <citation type="submission" date="2017-11" db="EMBL/GenBank/DDBJ databases">
        <title>Draft genome sequence of Rhizobiales bacterium SY3-13.</title>
        <authorList>
            <person name="Sun C."/>
        </authorList>
    </citation>
    <scope>NUCLEOTIDE SEQUENCE [LARGE SCALE GENOMIC DNA]</scope>
    <source>
        <strain evidence="7 8">SY3-13</strain>
    </source>
</reference>
<keyword evidence="8" id="KW-1185">Reference proteome</keyword>
<dbReference type="InterPro" id="IPR029044">
    <property type="entry name" value="Nucleotide-diphossugar_trans"/>
</dbReference>
<evidence type="ECO:0000256" key="5">
    <source>
        <dbReference type="ARBA" id="ARBA00023136"/>
    </source>
</evidence>
<evidence type="ECO:0000256" key="4">
    <source>
        <dbReference type="ARBA" id="ARBA00022679"/>
    </source>
</evidence>
<evidence type="ECO:0000313" key="8">
    <source>
        <dbReference type="Proteomes" id="UP000229498"/>
    </source>
</evidence>
<name>A0A2M9G3W6_9PROT</name>
<dbReference type="CDD" id="cd02522">
    <property type="entry name" value="GT_2_like_a"/>
    <property type="match status" value="1"/>
</dbReference>
<comment type="subcellular location">
    <subcellularLocation>
        <location evidence="1">Cell membrane</location>
    </subcellularLocation>
</comment>
<evidence type="ECO:0000259" key="6">
    <source>
        <dbReference type="Pfam" id="PF00535"/>
    </source>
</evidence>
<dbReference type="NCBIfam" id="TIGR04283">
    <property type="entry name" value="glyco_like_mftF"/>
    <property type="match status" value="1"/>
</dbReference>
<gene>
    <name evidence="7" type="ORF">CVT23_07110</name>
</gene>
<proteinExistence type="predicted"/>
<keyword evidence="4 7" id="KW-0808">Transferase</keyword>
<organism evidence="7 8">
    <name type="scientific">Minwuia thermotolerans</name>
    <dbReference type="NCBI Taxonomy" id="2056226"/>
    <lineage>
        <taxon>Bacteria</taxon>
        <taxon>Pseudomonadati</taxon>
        <taxon>Pseudomonadota</taxon>
        <taxon>Alphaproteobacteria</taxon>
        <taxon>Minwuiales</taxon>
        <taxon>Minwuiaceae</taxon>
        <taxon>Minwuia</taxon>
    </lineage>
</organism>
<evidence type="ECO:0000256" key="1">
    <source>
        <dbReference type="ARBA" id="ARBA00004236"/>
    </source>
</evidence>
<dbReference type="Proteomes" id="UP000229498">
    <property type="component" value="Unassembled WGS sequence"/>
</dbReference>
<feature type="domain" description="Glycosyltransferase 2-like" evidence="6">
    <location>
        <begin position="6"/>
        <end position="93"/>
    </location>
</feature>
<keyword evidence="2" id="KW-1003">Cell membrane</keyword>
<dbReference type="EMBL" id="PHIG01000028">
    <property type="protein sequence ID" value="PJK30417.1"/>
    <property type="molecule type" value="Genomic_DNA"/>
</dbReference>
<dbReference type="PANTHER" id="PTHR43646:SF2">
    <property type="entry name" value="GLYCOSYLTRANSFERASE 2-LIKE DOMAIN-CONTAINING PROTEIN"/>
    <property type="match status" value="1"/>
</dbReference>
<keyword evidence="3" id="KW-0328">Glycosyltransferase</keyword>
<comment type="caution">
    <text evidence="7">The sequence shown here is derived from an EMBL/GenBank/DDBJ whole genome shotgun (WGS) entry which is preliminary data.</text>
</comment>
<dbReference type="InterPro" id="IPR001173">
    <property type="entry name" value="Glyco_trans_2-like"/>
</dbReference>
<dbReference type="RefSeq" id="WP_109795128.1">
    <property type="nucleotide sequence ID" value="NZ_PHIG01000028.1"/>
</dbReference>
<dbReference type="PANTHER" id="PTHR43646">
    <property type="entry name" value="GLYCOSYLTRANSFERASE"/>
    <property type="match status" value="1"/>
</dbReference>
<dbReference type="InterPro" id="IPR026461">
    <property type="entry name" value="Trfase_2_rSAM/seldom_assoc"/>
</dbReference>
<evidence type="ECO:0000313" key="7">
    <source>
        <dbReference type="EMBL" id="PJK30417.1"/>
    </source>
</evidence>
<dbReference type="GO" id="GO:0016757">
    <property type="term" value="F:glycosyltransferase activity"/>
    <property type="evidence" value="ECO:0007669"/>
    <property type="project" value="UniProtKB-KW"/>
</dbReference>
<dbReference type="OrthoDB" id="9807795at2"/>
<keyword evidence="5" id="KW-0472">Membrane</keyword>
<evidence type="ECO:0000256" key="3">
    <source>
        <dbReference type="ARBA" id="ARBA00022676"/>
    </source>
</evidence>
<dbReference type="Pfam" id="PF00535">
    <property type="entry name" value="Glycos_transf_2"/>
    <property type="match status" value="1"/>
</dbReference>
<dbReference type="SUPFAM" id="SSF53448">
    <property type="entry name" value="Nucleotide-diphospho-sugar transferases"/>
    <property type="match status" value="1"/>
</dbReference>
<dbReference type="GO" id="GO:0005886">
    <property type="term" value="C:plasma membrane"/>
    <property type="evidence" value="ECO:0007669"/>
    <property type="project" value="UniProtKB-SubCell"/>
</dbReference>
<sequence length="226" mass="24614">MSAALSVVIPALDAARTIGAAIDSVASPHTGEILVADGGSTDDTRAVAEAHGARVIEVPKGRGAQLCAGAAAAGGGWLLFLHADTRLSPSWQAEAGNFMDIPSNRRRAGVFRFRLDSSAPEARRLEGRVDWRCRRLGLPYGDQGLLISRRLYEEIGGFAPVPLMEDVDIVRRIGRRRLHFFDAAAITSAAKFERDGWRRRSARNLVCLTLWFAGVPPRLIARLYGR</sequence>
<dbReference type="Gene3D" id="3.90.550.10">
    <property type="entry name" value="Spore Coat Polysaccharide Biosynthesis Protein SpsA, Chain A"/>
    <property type="match status" value="1"/>
</dbReference>
<evidence type="ECO:0000256" key="2">
    <source>
        <dbReference type="ARBA" id="ARBA00022475"/>
    </source>
</evidence>
<protein>
    <submittedName>
        <fullName evidence="7">Glycosyl transferase family 2</fullName>
    </submittedName>
</protein>
<accession>A0A2M9G3W6</accession>